<name>A0A4Y7Q425_9AGAM</name>
<accession>A0A4Y7Q425</accession>
<sequence length="255" mass="27695">MSLLTNRTDFPVELGSLAQDLVHDNLDTTFNPALTRSSPPVRGFTSEVTGAIVEFVVTQVWGAITGIIRGLFNVVSREYTCYTTARAPIPIVTVMPVRRRCFRALATKNAVGVPGGTYKKHPTEAAAREAFEFARANDAVKVVRPKPVRTPPPPPPPSVTEDEGDDGPQLDVSANSSPTLSTSLPDAPASPAASMFASCPPRLNFPRPNGITEPIELDSEDDEDYEESEGYSEYAPSMPSDVDFYTEGGRFFTRR</sequence>
<keyword evidence="3" id="KW-1185">Reference proteome</keyword>
<evidence type="ECO:0000256" key="1">
    <source>
        <dbReference type="SAM" id="MobiDB-lite"/>
    </source>
</evidence>
<proteinExistence type="predicted"/>
<dbReference type="Proteomes" id="UP000294933">
    <property type="component" value="Unassembled WGS sequence"/>
</dbReference>
<gene>
    <name evidence="2" type="ORF">BD410DRAFT_803859</name>
</gene>
<organism evidence="2 3">
    <name type="scientific">Rickenella mellea</name>
    <dbReference type="NCBI Taxonomy" id="50990"/>
    <lineage>
        <taxon>Eukaryota</taxon>
        <taxon>Fungi</taxon>
        <taxon>Dikarya</taxon>
        <taxon>Basidiomycota</taxon>
        <taxon>Agaricomycotina</taxon>
        <taxon>Agaricomycetes</taxon>
        <taxon>Hymenochaetales</taxon>
        <taxon>Rickenellaceae</taxon>
        <taxon>Rickenella</taxon>
    </lineage>
</organism>
<evidence type="ECO:0000313" key="2">
    <source>
        <dbReference type="EMBL" id="TDL22046.1"/>
    </source>
</evidence>
<feature type="region of interest" description="Disordered" evidence="1">
    <location>
        <begin position="142"/>
        <end position="255"/>
    </location>
</feature>
<feature type="compositionally biased region" description="Low complexity" evidence="1">
    <location>
        <begin position="181"/>
        <end position="201"/>
    </location>
</feature>
<evidence type="ECO:0000313" key="3">
    <source>
        <dbReference type="Proteomes" id="UP000294933"/>
    </source>
</evidence>
<reference evidence="2 3" key="1">
    <citation type="submission" date="2018-06" db="EMBL/GenBank/DDBJ databases">
        <title>A transcriptomic atlas of mushroom development highlights an independent origin of complex multicellularity.</title>
        <authorList>
            <consortium name="DOE Joint Genome Institute"/>
            <person name="Krizsan K."/>
            <person name="Almasi E."/>
            <person name="Merenyi Z."/>
            <person name="Sahu N."/>
            <person name="Viragh M."/>
            <person name="Koszo T."/>
            <person name="Mondo S."/>
            <person name="Kiss B."/>
            <person name="Balint B."/>
            <person name="Kues U."/>
            <person name="Barry K."/>
            <person name="Hegedus J.C."/>
            <person name="Henrissat B."/>
            <person name="Johnson J."/>
            <person name="Lipzen A."/>
            <person name="Ohm R."/>
            <person name="Nagy I."/>
            <person name="Pangilinan J."/>
            <person name="Yan J."/>
            <person name="Xiong Y."/>
            <person name="Grigoriev I.V."/>
            <person name="Hibbett D.S."/>
            <person name="Nagy L.G."/>
        </authorList>
    </citation>
    <scope>NUCLEOTIDE SEQUENCE [LARGE SCALE GENOMIC DNA]</scope>
    <source>
        <strain evidence="2 3">SZMC22713</strain>
    </source>
</reference>
<dbReference type="OrthoDB" id="3270804at2759"/>
<dbReference type="AlphaFoldDB" id="A0A4Y7Q425"/>
<dbReference type="VEuPathDB" id="FungiDB:BD410DRAFT_803859"/>
<feature type="compositionally biased region" description="Pro residues" evidence="1">
    <location>
        <begin position="148"/>
        <end position="158"/>
    </location>
</feature>
<dbReference type="EMBL" id="ML170177">
    <property type="protein sequence ID" value="TDL22046.1"/>
    <property type="molecule type" value="Genomic_DNA"/>
</dbReference>
<feature type="compositionally biased region" description="Acidic residues" evidence="1">
    <location>
        <begin position="215"/>
        <end position="230"/>
    </location>
</feature>
<protein>
    <submittedName>
        <fullName evidence="2">Uncharacterized protein</fullName>
    </submittedName>
</protein>